<keyword evidence="2 3" id="KW-0802">TPR repeat</keyword>
<evidence type="ECO:0000313" key="5">
    <source>
        <dbReference type="Proteomes" id="UP001142648"/>
    </source>
</evidence>
<dbReference type="AlphaFoldDB" id="A0A9X3A8P1"/>
<dbReference type="Pfam" id="PF07721">
    <property type="entry name" value="TPR_4"/>
    <property type="match status" value="1"/>
</dbReference>
<dbReference type="EMBL" id="JAOAMV010000005">
    <property type="protein sequence ID" value="MCT2559666.1"/>
    <property type="molecule type" value="Genomic_DNA"/>
</dbReference>
<dbReference type="Pfam" id="PF13759">
    <property type="entry name" value="2OG-FeII_Oxy_5"/>
    <property type="match status" value="1"/>
</dbReference>
<dbReference type="Gene3D" id="1.25.40.10">
    <property type="entry name" value="Tetratricopeptide repeat domain"/>
    <property type="match status" value="2"/>
</dbReference>
<gene>
    <name evidence="4" type="ORF">N0B51_11815</name>
</gene>
<dbReference type="InterPro" id="IPR011990">
    <property type="entry name" value="TPR-like_helical_dom_sf"/>
</dbReference>
<dbReference type="Gene3D" id="2.60.120.620">
    <property type="entry name" value="q2cbj1_9rhob like domain"/>
    <property type="match status" value="1"/>
</dbReference>
<name>A0A9X3A8P1_9SPHN</name>
<dbReference type="Pfam" id="PF14559">
    <property type="entry name" value="TPR_19"/>
    <property type="match status" value="2"/>
</dbReference>
<dbReference type="PANTHER" id="PTHR44858:SF1">
    <property type="entry name" value="UDP-N-ACETYLGLUCOSAMINE--PEPTIDE N-ACETYLGLUCOSAMINYLTRANSFERASE SPINDLY-RELATED"/>
    <property type="match status" value="1"/>
</dbReference>
<dbReference type="Pfam" id="PF13432">
    <property type="entry name" value="TPR_16"/>
    <property type="match status" value="1"/>
</dbReference>
<proteinExistence type="predicted"/>
<sequence>MRYGPQQLATIHARMVRGDIAGALADIDAAVTAEPGNAAAWHLAGVVRRKAGDPEAAVRAFDTAIACGLANAEIENSRGLSLQDLGRTDEALAAFERAREHDPAYVPASVNQARLLAELGRLDEASAMLEALVAANPGSSLARNALAATMRDMGEPERAVAVYRETLARDPANSVATVRLGQALRDAGEPGAALEHYRHAAGRMGASPEFAESMAGALVDNGRADEARALLERLTAGSPAYFAGHRALARLTREYGVGDDPWRSYRSIAGQWPGEPSIWLDWLAQLVSFRDYDDVRQVAADARAAVGERAEFALYQAIADGELGNTAEAEARFAALEDAMGETGPYLTARARVALRRGEPAQAESLATRATAIDRADVFGWAYLGLAWRLQDDPREFWLHDYAVQARQVPLPHLEDPDALAELVETLRGLHRAQHHPPDQSLRNGTQTQGALFARKEHSIRLLRDAVLARQEEYARDLPQDEAHPFYARNTGKLRFTGSWSVRLHGEGFHISHLHQAGWISSALHLVVPPACAEDIEHAGKLVLGAPPAELGLDLPPRRVIEPVAGALVLFPSSMWHGTVPFRGGAERLTVAFDSVPA</sequence>
<dbReference type="Proteomes" id="UP001142648">
    <property type="component" value="Unassembled WGS sequence"/>
</dbReference>
<dbReference type="InterPro" id="IPR012668">
    <property type="entry name" value="CHP02466"/>
</dbReference>
<keyword evidence="1" id="KW-0677">Repeat</keyword>
<dbReference type="GO" id="GO:0042802">
    <property type="term" value="F:identical protein binding"/>
    <property type="evidence" value="ECO:0007669"/>
    <property type="project" value="InterPro"/>
</dbReference>
<feature type="repeat" description="TPR" evidence="3">
    <location>
        <begin position="72"/>
        <end position="105"/>
    </location>
</feature>
<dbReference type="SUPFAM" id="SSF48452">
    <property type="entry name" value="TPR-like"/>
    <property type="match status" value="3"/>
</dbReference>
<reference evidence="4" key="1">
    <citation type="submission" date="2022-09" db="EMBL/GenBank/DDBJ databases">
        <title>The genome sequence of Tsuneonella sp. YG55.</title>
        <authorList>
            <person name="Liu Y."/>
        </authorList>
    </citation>
    <scope>NUCLEOTIDE SEQUENCE</scope>
    <source>
        <strain evidence="4">YG55</strain>
    </source>
</reference>
<evidence type="ECO:0000313" key="4">
    <source>
        <dbReference type="EMBL" id="MCT2559666.1"/>
    </source>
</evidence>
<dbReference type="PANTHER" id="PTHR44858">
    <property type="entry name" value="TETRATRICOPEPTIDE REPEAT PROTEIN 6"/>
    <property type="match status" value="1"/>
</dbReference>
<organism evidence="4 5">
    <name type="scientific">Tsuneonella litorea</name>
    <dbReference type="NCBI Taxonomy" id="2976475"/>
    <lineage>
        <taxon>Bacteria</taxon>
        <taxon>Pseudomonadati</taxon>
        <taxon>Pseudomonadota</taxon>
        <taxon>Alphaproteobacteria</taxon>
        <taxon>Sphingomonadales</taxon>
        <taxon>Erythrobacteraceae</taxon>
        <taxon>Tsuneonella</taxon>
    </lineage>
</organism>
<evidence type="ECO:0000256" key="2">
    <source>
        <dbReference type="ARBA" id="ARBA00022803"/>
    </source>
</evidence>
<dbReference type="InterPro" id="IPR050498">
    <property type="entry name" value="Ycf3"/>
</dbReference>
<protein>
    <submittedName>
        <fullName evidence="4">Tetratricopeptide repeat protein</fullName>
    </submittedName>
</protein>
<dbReference type="InterPro" id="IPR011717">
    <property type="entry name" value="TPR-4"/>
</dbReference>
<evidence type="ECO:0000256" key="1">
    <source>
        <dbReference type="ARBA" id="ARBA00022737"/>
    </source>
</evidence>
<evidence type="ECO:0000256" key="3">
    <source>
        <dbReference type="PROSITE-ProRule" id="PRU00339"/>
    </source>
</evidence>
<dbReference type="InterPro" id="IPR019734">
    <property type="entry name" value="TPR_rpt"/>
</dbReference>
<dbReference type="SMART" id="SM00028">
    <property type="entry name" value="TPR"/>
    <property type="match status" value="6"/>
</dbReference>
<keyword evidence="5" id="KW-1185">Reference proteome</keyword>
<dbReference type="PROSITE" id="PS50005">
    <property type="entry name" value="TPR"/>
    <property type="match status" value="1"/>
</dbReference>
<accession>A0A9X3A8P1</accession>
<dbReference type="RefSeq" id="WP_259962571.1">
    <property type="nucleotide sequence ID" value="NZ_JAOAMV010000005.1"/>
</dbReference>
<comment type="caution">
    <text evidence="4">The sequence shown here is derived from an EMBL/GenBank/DDBJ whole genome shotgun (WGS) entry which is preliminary data.</text>
</comment>